<reference evidence="2" key="1">
    <citation type="submission" date="2016-10" db="EMBL/GenBank/DDBJ databases">
        <authorList>
            <person name="Varghese N."/>
            <person name="Submissions S."/>
        </authorList>
    </citation>
    <scope>NUCLEOTIDE SEQUENCE [LARGE SCALE GENOMIC DNA]</scope>
    <source>
        <strain evidence="2">SP</strain>
    </source>
</reference>
<dbReference type="EMBL" id="FNPI01000001">
    <property type="protein sequence ID" value="SDX95574.1"/>
    <property type="molecule type" value="Genomic_DNA"/>
</dbReference>
<proteinExistence type="predicted"/>
<protein>
    <submittedName>
        <fullName evidence="1">Uncharacterized protein</fullName>
    </submittedName>
</protein>
<evidence type="ECO:0000313" key="1">
    <source>
        <dbReference type="EMBL" id="SDX95574.1"/>
    </source>
</evidence>
<name>A0A1H3FZG8_9BACI</name>
<sequence length="88" mass="9968">MTSGEGCLDYGARDDCDLIGLAGLRLALALVCSRFESGQFDYGSRDYGSIRPDSLSQARILSVVTNYEKQIFLALRYFLWNTRYSKRI</sequence>
<organism evidence="1 2">
    <name type="scientific">Evansella caseinilytica</name>
    <dbReference type="NCBI Taxonomy" id="1503961"/>
    <lineage>
        <taxon>Bacteria</taxon>
        <taxon>Bacillati</taxon>
        <taxon>Bacillota</taxon>
        <taxon>Bacilli</taxon>
        <taxon>Bacillales</taxon>
        <taxon>Bacillaceae</taxon>
        <taxon>Evansella</taxon>
    </lineage>
</organism>
<keyword evidence="2" id="KW-1185">Reference proteome</keyword>
<dbReference type="AlphaFoldDB" id="A0A1H3FZG8"/>
<accession>A0A1H3FZG8</accession>
<gene>
    <name evidence="1" type="ORF">SAMN05421736_1011</name>
</gene>
<evidence type="ECO:0000313" key="2">
    <source>
        <dbReference type="Proteomes" id="UP000198935"/>
    </source>
</evidence>
<dbReference type="Proteomes" id="UP000198935">
    <property type="component" value="Unassembled WGS sequence"/>
</dbReference>